<gene>
    <name evidence="1" type="ORF">BRYFOR_07439</name>
</gene>
<comment type="caution">
    <text evidence="1">The sequence shown here is derived from an EMBL/GenBank/DDBJ whole genome shotgun (WGS) entry which is preliminary data.</text>
</comment>
<evidence type="ECO:0000313" key="1">
    <source>
        <dbReference type="EMBL" id="EET60621.1"/>
    </source>
</evidence>
<dbReference type="Pfam" id="PF13189">
    <property type="entry name" value="Cytidylate_kin2"/>
    <property type="match status" value="1"/>
</dbReference>
<dbReference type="InterPro" id="IPR027417">
    <property type="entry name" value="P-loop_NTPase"/>
</dbReference>
<dbReference type="EMBL" id="ACCL02000010">
    <property type="protein sequence ID" value="EET60621.1"/>
    <property type="molecule type" value="Genomic_DNA"/>
</dbReference>
<dbReference type="Proteomes" id="UP000005561">
    <property type="component" value="Unassembled WGS sequence"/>
</dbReference>
<dbReference type="Gene3D" id="3.40.50.300">
    <property type="entry name" value="P-loop containing nucleotide triphosphate hydrolases"/>
    <property type="match status" value="2"/>
</dbReference>
<dbReference type="AlphaFoldDB" id="C6LFN6"/>
<keyword evidence="2" id="KW-1185">Reference proteome</keyword>
<protein>
    <recommendedName>
        <fullName evidence="3">Cytidylate kinase</fullName>
    </recommendedName>
</protein>
<proteinExistence type="predicted"/>
<evidence type="ECO:0000313" key="2">
    <source>
        <dbReference type="Proteomes" id="UP000005561"/>
    </source>
</evidence>
<sequence length="176" mass="20064">METPDGSMICIINRQDKIRKEGLFMIICIGREFGSGGHEIGKCLSEGLGIPFYDHELVEKAMERSEMTLELAKDDCVFVGRCADFVLKQQGVRCVSLFITAPFEDRVKRKAELLDMKEKQAVSLVRKMDKQRKAYYDYYTGGSWGRPHNYDFCINSSSLGIKETADTIETLIKSRK</sequence>
<dbReference type="eggNOG" id="COG1102">
    <property type="taxonomic scope" value="Bacteria"/>
</dbReference>
<name>C6LFN6_9FIRM</name>
<dbReference type="SUPFAM" id="SSF52540">
    <property type="entry name" value="P-loop containing nucleoside triphosphate hydrolases"/>
    <property type="match status" value="1"/>
</dbReference>
<evidence type="ECO:0008006" key="3">
    <source>
        <dbReference type="Google" id="ProtNLM"/>
    </source>
</evidence>
<reference evidence="1" key="1">
    <citation type="submission" date="2009-07" db="EMBL/GenBank/DDBJ databases">
        <authorList>
            <person name="Weinstock G."/>
            <person name="Sodergren E."/>
            <person name="Clifton S."/>
            <person name="Fulton L."/>
            <person name="Fulton B."/>
            <person name="Courtney L."/>
            <person name="Fronick C."/>
            <person name="Harrison M."/>
            <person name="Strong C."/>
            <person name="Farmer C."/>
            <person name="Delahaunty K."/>
            <person name="Markovic C."/>
            <person name="Hall O."/>
            <person name="Minx P."/>
            <person name="Tomlinson C."/>
            <person name="Mitreva M."/>
            <person name="Nelson J."/>
            <person name="Hou S."/>
            <person name="Wollam A."/>
            <person name="Pepin K.H."/>
            <person name="Johnson M."/>
            <person name="Bhonagiri V."/>
            <person name="Nash W.E."/>
            <person name="Warren W."/>
            <person name="Chinwalla A."/>
            <person name="Mardis E.R."/>
            <person name="Wilson R.K."/>
        </authorList>
    </citation>
    <scope>NUCLEOTIDE SEQUENCE [LARGE SCALE GENOMIC DNA]</scope>
    <source>
        <strain evidence="1">DSM 14469</strain>
    </source>
</reference>
<dbReference type="STRING" id="168384.SAMN05660368_02059"/>
<organism evidence="1 2">
    <name type="scientific">Marvinbryantia formatexigens DSM 14469</name>
    <dbReference type="NCBI Taxonomy" id="478749"/>
    <lineage>
        <taxon>Bacteria</taxon>
        <taxon>Bacillati</taxon>
        <taxon>Bacillota</taxon>
        <taxon>Clostridia</taxon>
        <taxon>Lachnospirales</taxon>
        <taxon>Lachnospiraceae</taxon>
        <taxon>Marvinbryantia</taxon>
    </lineage>
</organism>
<accession>C6LFN6</accession>